<keyword evidence="3" id="KW-1185">Reference proteome</keyword>
<dbReference type="STRING" id="1678840.ATC1_13953"/>
<evidence type="ECO:0000313" key="2">
    <source>
        <dbReference type="EMBL" id="GAP40971.1"/>
    </source>
</evidence>
<evidence type="ECO:0000313" key="3">
    <source>
        <dbReference type="Proteomes" id="UP000053370"/>
    </source>
</evidence>
<keyword evidence="2" id="KW-0560">Oxidoreductase</keyword>
<dbReference type="OrthoDB" id="164893at2"/>
<dbReference type="InterPro" id="IPR025870">
    <property type="entry name" value="Glyoxalase-like_dom"/>
</dbReference>
<dbReference type="InterPro" id="IPR037523">
    <property type="entry name" value="VOC_core"/>
</dbReference>
<dbReference type="GO" id="GO:0051213">
    <property type="term" value="F:dioxygenase activity"/>
    <property type="evidence" value="ECO:0007669"/>
    <property type="project" value="UniProtKB-KW"/>
</dbReference>
<keyword evidence="2" id="KW-0223">Dioxygenase</keyword>
<dbReference type="InterPro" id="IPR029068">
    <property type="entry name" value="Glyas_Bleomycin-R_OHBP_Dase"/>
</dbReference>
<dbReference type="AlphaFoldDB" id="A0A0S7BRA7"/>
<protein>
    <submittedName>
        <fullName evidence="2">Catechol 2,3-dioxygenase</fullName>
    </submittedName>
</protein>
<name>A0A0S7BRA7_9CHLR</name>
<sequence>MLYKGTLIAVTDMERSKKFYHDVLNMNVVNDFGANVELEHGLYLQEKETWVKFINNKAVHFQHNAGELYFEEQDMDSFLKKLEETAVAYVHQPLEHPWGQRTVRFYDPDQHIIEVGEEIRGVVKRFLNRGMSVEQVAAYMDVPVCYVQDCLQG</sequence>
<reference evidence="2" key="1">
    <citation type="journal article" date="2015" name="Genome Announc.">
        <title>Draft Genome Sequence of Anaerolineae Strain TC1, a Novel Isolate from a Methanogenic Wastewater Treatment System.</title>
        <authorList>
            <person name="Matsuura N."/>
            <person name="Tourlousse D.M."/>
            <person name="Sun L."/>
            <person name="Toyonaga M."/>
            <person name="Kuroda K."/>
            <person name="Ohashi A."/>
            <person name="Cruz R."/>
            <person name="Yamaguchi T."/>
            <person name="Sekiguchi Y."/>
        </authorList>
    </citation>
    <scope>NUCLEOTIDE SEQUENCE [LARGE SCALE GENOMIC DNA]</scope>
    <source>
        <strain evidence="2">TC1</strain>
    </source>
</reference>
<feature type="domain" description="VOC" evidence="1">
    <location>
        <begin position="1"/>
        <end position="118"/>
    </location>
</feature>
<evidence type="ECO:0000259" key="1">
    <source>
        <dbReference type="PROSITE" id="PS51819"/>
    </source>
</evidence>
<gene>
    <name evidence="2" type="ORF">ATC1_13953</name>
</gene>
<dbReference type="RefSeq" id="WP_062281247.1">
    <property type="nucleotide sequence ID" value="NZ_DF968181.1"/>
</dbReference>
<dbReference type="Proteomes" id="UP000053370">
    <property type="component" value="Unassembled WGS sequence"/>
</dbReference>
<dbReference type="EMBL" id="DF968181">
    <property type="protein sequence ID" value="GAP40971.1"/>
    <property type="molecule type" value="Genomic_DNA"/>
</dbReference>
<proteinExistence type="predicted"/>
<dbReference type="PROSITE" id="PS51819">
    <property type="entry name" value="VOC"/>
    <property type="match status" value="1"/>
</dbReference>
<dbReference type="Pfam" id="PF12681">
    <property type="entry name" value="Glyoxalase_2"/>
    <property type="match status" value="1"/>
</dbReference>
<accession>A0A0S7BRA7</accession>
<dbReference type="Gene3D" id="3.10.180.10">
    <property type="entry name" value="2,3-Dihydroxybiphenyl 1,2-Dioxygenase, domain 1"/>
    <property type="match status" value="1"/>
</dbReference>
<dbReference type="SUPFAM" id="SSF54593">
    <property type="entry name" value="Glyoxalase/Bleomycin resistance protein/Dihydroxybiphenyl dioxygenase"/>
    <property type="match status" value="1"/>
</dbReference>
<organism evidence="2">
    <name type="scientific">Flexilinea flocculi</name>
    <dbReference type="NCBI Taxonomy" id="1678840"/>
    <lineage>
        <taxon>Bacteria</taxon>
        <taxon>Bacillati</taxon>
        <taxon>Chloroflexota</taxon>
        <taxon>Anaerolineae</taxon>
        <taxon>Anaerolineales</taxon>
        <taxon>Anaerolineaceae</taxon>
        <taxon>Flexilinea</taxon>
    </lineage>
</organism>